<dbReference type="Ensembl" id="ENSSRHT00000038690.1">
    <property type="protein sequence ID" value="ENSSRHP00000037607.1"/>
    <property type="gene ID" value="ENSSRHG00000019234.1"/>
</dbReference>
<reference evidence="2" key="1">
    <citation type="submission" date="2025-08" db="UniProtKB">
        <authorList>
            <consortium name="Ensembl"/>
        </authorList>
    </citation>
    <scope>IDENTIFICATION</scope>
</reference>
<reference evidence="2" key="2">
    <citation type="submission" date="2025-09" db="UniProtKB">
        <authorList>
            <consortium name="Ensembl"/>
        </authorList>
    </citation>
    <scope>IDENTIFICATION</scope>
</reference>
<name>A0A673IFK8_9TELE</name>
<dbReference type="Proteomes" id="UP000472270">
    <property type="component" value="Unassembled WGS sequence"/>
</dbReference>
<sequence length="255" mass="29325">MTLIFKNMNAFFFSIYAAVIKVFKGEELQPNELYCLNENTRWLLRTDMGFFIKEYFQNQILTKGLSIILDEIQKHEGERQLFVLAQVWDRFFTEILPTLQAILYPLQGQELTVRQMTLLGFRDMVLLKLSLGDLLCKNLSLIPASITQMLLVLQGIQESRGPSKQYCQLESLVALVVKPYLWNCRHASCTEQSATRAQVSHPEIRITHHISEGSLLSPVVEQEGEMYFEQVGNLRRHSVTNAHSDIKLLPNYGSD</sequence>
<dbReference type="GO" id="GO:0038203">
    <property type="term" value="P:TORC2 signaling"/>
    <property type="evidence" value="ECO:0007669"/>
    <property type="project" value="TreeGrafter"/>
</dbReference>
<keyword evidence="3" id="KW-1185">Reference proteome</keyword>
<evidence type="ECO:0000313" key="3">
    <source>
        <dbReference type="Proteomes" id="UP000472270"/>
    </source>
</evidence>
<dbReference type="Pfam" id="PF08539">
    <property type="entry name" value="HbrB"/>
    <property type="match status" value="1"/>
</dbReference>
<dbReference type="PANTHER" id="PTHR32428">
    <property type="entry name" value="TARGET OF RAPAMYCIN COMPLEX 2 SUBUNIT BIT61-RELATED"/>
    <property type="match status" value="1"/>
</dbReference>
<evidence type="ECO:0000256" key="1">
    <source>
        <dbReference type="ARBA" id="ARBA00010453"/>
    </source>
</evidence>
<dbReference type="AlphaFoldDB" id="A0A673IFK8"/>
<dbReference type="InterPro" id="IPR013745">
    <property type="entry name" value="Bit61/PRR5"/>
</dbReference>
<comment type="similarity">
    <text evidence="1">Belongs to the PROTOR family.</text>
</comment>
<evidence type="ECO:0000313" key="2">
    <source>
        <dbReference type="Ensembl" id="ENSSRHP00000037607.1"/>
    </source>
</evidence>
<dbReference type="GO" id="GO:0031932">
    <property type="term" value="C:TORC2 complex"/>
    <property type="evidence" value="ECO:0007669"/>
    <property type="project" value="TreeGrafter"/>
</dbReference>
<gene>
    <name evidence="2" type="primary">LOC107730256</name>
</gene>
<dbReference type="PANTHER" id="PTHR32428:SF3">
    <property type="entry name" value="PROLINE-RICH PROTEIN 5-LIKE"/>
    <property type="match status" value="1"/>
</dbReference>
<organism evidence="2 3">
    <name type="scientific">Sinocyclocheilus rhinocerous</name>
    <dbReference type="NCBI Taxonomy" id="307959"/>
    <lineage>
        <taxon>Eukaryota</taxon>
        <taxon>Metazoa</taxon>
        <taxon>Chordata</taxon>
        <taxon>Craniata</taxon>
        <taxon>Vertebrata</taxon>
        <taxon>Euteleostomi</taxon>
        <taxon>Actinopterygii</taxon>
        <taxon>Neopterygii</taxon>
        <taxon>Teleostei</taxon>
        <taxon>Ostariophysi</taxon>
        <taxon>Cypriniformes</taxon>
        <taxon>Cyprinidae</taxon>
        <taxon>Cyprininae</taxon>
        <taxon>Sinocyclocheilus</taxon>
    </lineage>
</organism>
<protein>
    <submittedName>
        <fullName evidence="2">Proline-rich protein 5-like</fullName>
    </submittedName>
</protein>
<proteinExistence type="inferred from homology"/>
<accession>A0A673IFK8</accession>